<dbReference type="Pfam" id="PF04032">
    <property type="entry name" value="Rpr2"/>
    <property type="match status" value="1"/>
</dbReference>
<feature type="region of interest" description="Disordered" evidence="5">
    <location>
        <begin position="149"/>
        <end position="179"/>
    </location>
</feature>
<keyword evidence="2" id="KW-0479">Metal-binding</keyword>
<reference evidence="6" key="1">
    <citation type="submission" date="2021-05" db="EMBL/GenBank/DDBJ databases">
        <authorList>
            <person name="Stam R."/>
        </authorList>
    </citation>
    <scope>NUCLEOTIDE SEQUENCE</scope>
    <source>
        <strain evidence="6">CS162</strain>
    </source>
</reference>
<dbReference type="Gene3D" id="6.20.50.20">
    <property type="match status" value="1"/>
</dbReference>
<dbReference type="GO" id="GO:0005655">
    <property type="term" value="C:nucleolar ribonuclease P complex"/>
    <property type="evidence" value="ECO:0007669"/>
    <property type="project" value="TreeGrafter"/>
</dbReference>
<comment type="caution">
    <text evidence="6">The sequence shown here is derived from an EMBL/GenBank/DDBJ whole genome shotgun (WGS) entry which is preliminary data.</text>
</comment>
<protein>
    <recommendedName>
        <fullName evidence="8">Rpr2-domain-containing protein</fullName>
    </recommendedName>
</protein>
<dbReference type="InterPro" id="IPR007175">
    <property type="entry name" value="Rpr2/Snm1/Rpp21"/>
</dbReference>
<gene>
    <name evidence="6" type="ORF">ALTATR162_LOCUS4251</name>
</gene>
<dbReference type="RefSeq" id="XP_043167796.1">
    <property type="nucleotide sequence ID" value="XM_043311861.1"/>
</dbReference>
<keyword evidence="3" id="KW-0862">Zinc</keyword>
<dbReference type="EMBL" id="CAJRGZ010000017">
    <property type="protein sequence ID" value="CAG5156453.1"/>
    <property type="molecule type" value="Genomic_DNA"/>
</dbReference>
<evidence type="ECO:0008006" key="8">
    <source>
        <dbReference type="Google" id="ProtNLM"/>
    </source>
</evidence>
<dbReference type="GO" id="GO:0046872">
    <property type="term" value="F:metal ion binding"/>
    <property type="evidence" value="ECO:0007669"/>
    <property type="project" value="UniProtKB-KW"/>
</dbReference>
<dbReference type="Proteomes" id="UP000676310">
    <property type="component" value="Unassembled WGS sequence"/>
</dbReference>
<keyword evidence="1" id="KW-0819">tRNA processing</keyword>
<organism evidence="6 7">
    <name type="scientific">Alternaria atra</name>
    <dbReference type="NCBI Taxonomy" id="119953"/>
    <lineage>
        <taxon>Eukaryota</taxon>
        <taxon>Fungi</taxon>
        <taxon>Dikarya</taxon>
        <taxon>Ascomycota</taxon>
        <taxon>Pezizomycotina</taxon>
        <taxon>Dothideomycetes</taxon>
        <taxon>Pleosporomycetidae</taxon>
        <taxon>Pleosporales</taxon>
        <taxon>Pleosporineae</taxon>
        <taxon>Pleosporaceae</taxon>
        <taxon>Alternaria</taxon>
        <taxon>Alternaria sect. Ulocladioides</taxon>
    </lineage>
</organism>
<dbReference type="GO" id="GO:0008033">
    <property type="term" value="P:tRNA processing"/>
    <property type="evidence" value="ECO:0007669"/>
    <property type="project" value="UniProtKB-KW"/>
</dbReference>
<accession>A0A8J2I105</accession>
<proteinExistence type="inferred from homology"/>
<evidence type="ECO:0000313" key="7">
    <source>
        <dbReference type="Proteomes" id="UP000676310"/>
    </source>
</evidence>
<evidence type="ECO:0000256" key="2">
    <source>
        <dbReference type="ARBA" id="ARBA00022723"/>
    </source>
</evidence>
<dbReference type="AlphaFoldDB" id="A0A8J2I105"/>
<name>A0A8J2I105_9PLEO</name>
<dbReference type="GeneID" id="67015898"/>
<comment type="similarity">
    <text evidence="4">Belongs to the eukaryotic/archaeal RNase P protein component 4 family.</text>
</comment>
<dbReference type="PANTHER" id="PTHR14742:SF0">
    <property type="entry name" value="RIBONUCLEASE P PROTEIN SUBUNIT P21"/>
    <property type="match status" value="1"/>
</dbReference>
<evidence type="ECO:0000256" key="1">
    <source>
        <dbReference type="ARBA" id="ARBA00022694"/>
    </source>
</evidence>
<evidence type="ECO:0000256" key="5">
    <source>
        <dbReference type="SAM" id="MobiDB-lite"/>
    </source>
</evidence>
<evidence type="ECO:0000256" key="4">
    <source>
        <dbReference type="ARBA" id="ARBA00038402"/>
    </source>
</evidence>
<sequence length="179" mass="19663">MSKVKAPKSKGIPNKHLHARSTFLYQAATYLTLRTATQDDITIDVAQDKESGSHDVFETQRRSPLALELGSDLQQVSRKGQLRLAIDLKRSMCKSCNTVLVPGHTVVQTIENPSKGGKKPWADVLVVACLVCGGKKRFPVGATKQLKKVKRRTTHTTSLSKTASEDDRRSDTTFVTGTN</sequence>
<keyword evidence="7" id="KW-1185">Reference proteome</keyword>
<evidence type="ECO:0000313" key="6">
    <source>
        <dbReference type="EMBL" id="CAG5156453.1"/>
    </source>
</evidence>
<evidence type="ECO:0000256" key="3">
    <source>
        <dbReference type="ARBA" id="ARBA00022833"/>
    </source>
</evidence>
<dbReference type="PANTHER" id="PTHR14742">
    <property type="entry name" value="RIBONUCLEASE P SUBUNIT P21"/>
    <property type="match status" value="1"/>
</dbReference>
<dbReference type="OrthoDB" id="128536at2759"/>